<accession>A0A1M4VQU0</accession>
<feature type="domain" description="ABC-type transport auxiliary lipoprotein component" evidence="1">
    <location>
        <begin position="37"/>
        <end position="195"/>
    </location>
</feature>
<proteinExistence type="predicted"/>
<gene>
    <name evidence="2" type="ORF">SAMN02745204_00985</name>
</gene>
<dbReference type="STRING" id="213588.SAMN02745204_00985"/>
<protein>
    <submittedName>
        <fullName evidence="2">Cholesterol transport system auxiliary component</fullName>
    </submittedName>
</protein>
<keyword evidence="3" id="KW-1185">Reference proteome</keyword>
<dbReference type="SUPFAM" id="SSF159594">
    <property type="entry name" value="XCC0632-like"/>
    <property type="match status" value="1"/>
</dbReference>
<evidence type="ECO:0000313" key="3">
    <source>
        <dbReference type="Proteomes" id="UP000242857"/>
    </source>
</evidence>
<dbReference type="Proteomes" id="UP000242857">
    <property type="component" value="Unassembled WGS sequence"/>
</dbReference>
<dbReference type="Gene3D" id="3.40.50.10610">
    <property type="entry name" value="ABC-type transport auxiliary lipoprotein component"/>
    <property type="match status" value="1"/>
</dbReference>
<dbReference type="Pfam" id="PF03886">
    <property type="entry name" value="ABC_trans_aux"/>
    <property type="match status" value="1"/>
</dbReference>
<dbReference type="OrthoDB" id="5795476at2"/>
<sequence>MSRPGAFPALIAAGLLVLLPGCSSLLGGPATPVAMYQPSVPVTPDPAWPEVSWSLALAPPQAPSVLDDRRLLVHTAQDELLPYRGVTWALPPPALLTQTVLQTLDASGRIGAVAHQDSGMAADYRLLLELSRFQAEQDGAPAVQIDVTARLLRMRDMRLVGSRHFALRQPAASMDAPALVNAFGQALGKLGHDIAGWALATGQAATHEP</sequence>
<name>A0A1M4VQU0_9GAMM</name>
<dbReference type="RefSeq" id="WP_072755506.1">
    <property type="nucleotide sequence ID" value="NZ_FQUK01000012.1"/>
</dbReference>
<dbReference type="InterPro" id="IPR005586">
    <property type="entry name" value="ABC_trans_aux"/>
</dbReference>
<evidence type="ECO:0000259" key="1">
    <source>
        <dbReference type="Pfam" id="PF03886"/>
    </source>
</evidence>
<dbReference type="EMBL" id="FQUK01000012">
    <property type="protein sequence ID" value="SHE71172.1"/>
    <property type="molecule type" value="Genomic_DNA"/>
</dbReference>
<organism evidence="2 3">
    <name type="scientific">Thermomonas hydrothermalis</name>
    <dbReference type="NCBI Taxonomy" id="213588"/>
    <lineage>
        <taxon>Bacteria</taxon>
        <taxon>Pseudomonadati</taxon>
        <taxon>Pseudomonadota</taxon>
        <taxon>Gammaproteobacteria</taxon>
        <taxon>Lysobacterales</taxon>
        <taxon>Lysobacteraceae</taxon>
        <taxon>Thermomonas</taxon>
    </lineage>
</organism>
<dbReference type="AlphaFoldDB" id="A0A1M4VQU0"/>
<reference evidence="3" key="1">
    <citation type="submission" date="2016-11" db="EMBL/GenBank/DDBJ databases">
        <authorList>
            <person name="Varghese N."/>
            <person name="Submissions S."/>
        </authorList>
    </citation>
    <scope>NUCLEOTIDE SEQUENCE [LARGE SCALE GENOMIC DNA]</scope>
    <source>
        <strain evidence="3">DSM 14834</strain>
    </source>
</reference>
<evidence type="ECO:0000313" key="2">
    <source>
        <dbReference type="EMBL" id="SHE71172.1"/>
    </source>
</evidence>